<protein>
    <submittedName>
        <fullName evidence="2">Uncharacterized protein</fullName>
    </submittedName>
</protein>
<evidence type="ECO:0000313" key="2">
    <source>
        <dbReference type="EMBL" id="EGO62879.1"/>
    </source>
</evidence>
<name>F7NM78_9FIRM</name>
<gene>
    <name evidence="2" type="ORF">ALO_16027</name>
</gene>
<accession>F7NM78</accession>
<comment type="caution">
    <text evidence="2">The sequence shown here is derived from an EMBL/GenBank/DDBJ whole genome shotgun (WGS) entry which is preliminary data.</text>
</comment>
<keyword evidence="1" id="KW-0812">Transmembrane</keyword>
<keyword evidence="1" id="KW-0472">Membrane</keyword>
<feature type="transmembrane region" description="Helical" evidence="1">
    <location>
        <begin position="27"/>
        <end position="48"/>
    </location>
</feature>
<proteinExistence type="predicted"/>
<organism evidence="2 3">
    <name type="scientific">Acetonema longum DSM 6540</name>
    <dbReference type="NCBI Taxonomy" id="1009370"/>
    <lineage>
        <taxon>Bacteria</taxon>
        <taxon>Bacillati</taxon>
        <taxon>Bacillota</taxon>
        <taxon>Negativicutes</taxon>
        <taxon>Acetonemataceae</taxon>
        <taxon>Acetonema</taxon>
    </lineage>
</organism>
<evidence type="ECO:0000256" key="1">
    <source>
        <dbReference type="SAM" id="Phobius"/>
    </source>
</evidence>
<dbReference type="Proteomes" id="UP000003240">
    <property type="component" value="Unassembled WGS sequence"/>
</dbReference>
<evidence type="ECO:0000313" key="3">
    <source>
        <dbReference type="Proteomes" id="UP000003240"/>
    </source>
</evidence>
<dbReference type="AlphaFoldDB" id="F7NM78"/>
<keyword evidence="1" id="KW-1133">Transmembrane helix</keyword>
<keyword evidence="3" id="KW-1185">Reference proteome</keyword>
<sequence length="49" mass="5231">MLGHKLSQVAKGRFRRDLLAPSMDLDAAAFGYGFGIGAIDPACCFLILC</sequence>
<dbReference type="EMBL" id="AFGF01000162">
    <property type="protein sequence ID" value="EGO62879.1"/>
    <property type="molecule type" value="Genomic_DNA"/>
</dbReference>
<reference evidence="2 3" key="1">
    <citation type="journal article" date="2011" name="EMBO J.">
        <title>Structural diversity of bacterial flagellar motors.</title>
        <authorList>
            <person name="Chen S."/>
            <person name="Beeby M."/>
            <person name="Murphy G.E."/>
            <person name="Leadbetter J.R."/>
            <person name="Hendrixson D.R."/>
            <person name="Briegel A."/>
            <person name="Li Z."/>
            <person name="Shi J."/>
            <person name="Tocheva E.I."/>
            <person name="Muller A."/>
            <person name="Dobro M.J."/>
            <person name="Jensen G.J."/>
        </authorList>
    </citation>
    <scope>NUCLEOTIDE SEQUENCE [LARGE SCALE GENOMIC DNA]</scope>
    <source>
        <strain evidence="2 3">DSM 6540</strain>
    </source>
</reference>